<name>I0GRH2_SELRL</name>
<reference evidence="1 2" key="1">
    <citation type="submission" date="2011-10" db="EMBL/GenBank/DDBJ databases">
        <title>Whole genome sequence of Selenomonas ruminantium subsp. lactilytica TAM6421.</title>
        <authorList>
            <person name="Oguchi A."/>
            <person name="Ankai A."/>
            <person name="Kaneko J."/>
            <person name="Yamada-Narita S."/>
            <person name="Fukui S."/>
            <person name="Takahashi M."/>
            <person name="Onodera T."/>
            <person name="Kojima S."/>
            <person name="Fushimi T."/>
            <person name="Abe N."/>
            <person name="Kamio Y."/>
            <person name="Yamazaki S."/>
            <person name="Fujita N."/>
        </authorList>
    </citation>
    <scope>NUCLEOTIDE SEQUENCE [LARGE SCALE GENOMIC DNA]</scope>
    <source>
        <strain evidence="2">NBRC 103574 / TAM6421</strain>
    </source>
</reference>
<gene>
    <name evidence="1" type="ordered locus">SELR_16510</name>
</gene>
<dbReference type="Proteomes" id="UP000007887">
    <property type="component" value="Chromosome"/>
</dbReference>
<proteinExistence type="predicted"/>
<protein>
    <submittedName>
        <fullName evidence="1">Uncharacterized protein</fullName>
    </submittedName>
</protein>
<evidence type="ECO:0000313" key="1">
    <source>
        <dbReference type="EMBL" id="BAL83359.1"/>
    </source>
</evidence>
<accession>I0GRH2</accession>
<dbReference type="PATRIC" id="fig|927704.6.peg.1708"/>
<sequence>MELRREFFLGHRLAGAEYYTDRKKEDITRRAGLPALL</sequence>
<dbReference type="EMBL" id="AP012292">
    <property type="protein sequence ID" value="BAL83359.1"/>
    <property type="molecule type" value="Genomic_DNA"/>
</dbReference>
<organism evidence="1 2">
    <name type="scientific">Selenomonas ruminantium subsp. lactilytica (strain NBRC 103574 / TAM6421)</name>
    <dbReference type="NCBI Taxonomy" id="927704"/>
    <lineage>
        <taxon>Bacteria</taxon>
        <taxon>Bacillati</taxon>
        <taxon>Bacillota</taxon>
        <taxon>Negativicutes</taxon>
        <taxon>Selenomonadales</taxon>
        <taxon>Selenomonadaceae</taxon>
        <taxon>Selenomonas</taxon>
    </lineage>
</organism>
<dbReference type="KEGG" id="sri:SELR_16510"/>
<dbReference type="AlphaFoldDB" id="I0GRH2"/>
<evidence type="ECO:0000313" key="2">
    <source>
        <dbReference type="Proteomes" id="UP000007887"/>
    </source>
</evidence>
<dbReference type="HOGENOM" id="CLU_3348527_0_0_9"/>